<dbReference type="GO" id="GO:0016787">
    <property type="term" value="F:hydrolase activity"/>
    <property type="evidence" value="ECO:0007669"/>
    <property type="project" value="UniProtKB-KW"/>
</dbReference>
<dbReference type="PANTHER" id="PTHR12302">
    <property type="entry name" value="EBNA2 BINDING PROTEIN P100"/>
    <property type="match status" value="1"/>
</dbReference>
<name>A0A3B1CUN6_9ZZZZ</name>
<evidence type="ECO:0000313" key="5">
    <source>
        <dbReference type="EMBL" id="VAX28313.1"/>
    </source>
</evidence>
<feature type="domain" description="TNase-like" evidence="4">
    <location>
        <begin position="33"/>
        <end position="163"/>
    </location>
</feature>
<dbReference type="Gene3D" id="2.40.50.90">
    <property type="match status" value="1"/>
</dbReference>
<gene>
    <name evidence="5" type="ORF">MNBD_NITROSPIRAE02-1481</name>
</gene>
<keyword evidence="2" id="KW-0255">Endonuclease</keyword>
<accession>A0A3B1CUN6</accession>
<dbReference type="GO" id="GO:0004519">
    <property type="term" value="F:endonuclease activity"/>
    <property type="evidence" value="ECO:0007669"/>
    <property type="project" value="UniProtKB-KW"/>
</dbReference>
<evidence type="ECO:0000256" key="2">
    <source>
        <dbReference type="ARBA" id="ARBA00022759"/>
    </source>
</evidence>
<dbReference type="SUPFAM" id="SSF50199">
    <property type="entry name" value="Staphylococcal nuclease"/>
    <property type="match status" value="1"/>
</dbReference>
<proteinExistence type="predicted"/>
<dbReference type="PROSITE" id="PS50830">
    <property type="entry name" value="TNASE_3"/>
    <property type="match status" value="1"/>
</dbReference>
<keyword evidence="1" id="KW-0540">Nuclease</keyword>
<dbReference type="InterPro" id="IPR016071">
    <property type="entry name" value="Staphylococal_nuclease_OB-fold"/>
</dbReference>
<dbReference type="SMART" id="SM00318">
    <property type="entry name" value="SNc"/>
    <property type="match status" value="1"/>
</dbReference>
<keyword evidence="3" id="KW-0378">Hydrolase</keyword>
<sequence>MSERNIGYLLLTWVALCLIAFSWTAPSYAAGTGCEYVYVRKVIDGDTFVIENGERVRLIGIDTPETVDPRVAVAWFGKEASGKLKALIQGKKVCLKRDRDRTIERGKYNRLLRYAWVNDTFINKELLLQGYAFAYTRYPFQYLEDFRRYQEIARRKGVGLWNRERQLRWEETKRKSFALSETCGRDGLLCPGDARNFIGQQKTVRFLVRKAHDIGDRVFLNSENNYRLAENFTVMIMKSRGSAALDPEKLFLGKVVDVRGEIKLYNGRAEIIVYDLSRISIVQH</sequence>
<evidence type="ECO:0000256" key="1">
    <source>
        <dbReference type="ARBA" id="ARBA00022722"/>
    </source>
</evidence>
<dbReference type="InterPro" id="IPR035437">
    <property type="entry name" value="SNase_OB-fold_sf"/>
</dbReference>
<protein>
    <recommendedName>
        <fullName evidence="4">TNase-like domain-containing protein</fullName>
    </recommendedName>
</protein>
<evidence type="ECO:0000259" key="4">
    <source>
        <dbReference type="PROSITE" id="PS50830"/>
    </source>
</evidence>
<reference evidence="5" key="1">
    <citation type="submission" date="2018-06" db="EMBL/GenBank/DDBJ databases">
        <authorList>
            <person name="Zhirakovskaya E."/>
        </authorList>
    </citation>
    <scope>NUCLEOTIDE SEQUENCE</scope>
</reference>
<dbReference type="PANTHER" id="PTHR12302:SF3">
    <property type="entry name" value="SERINE_THREONINE-PROTEIN KINASE 31"/>
    <property type="match status" value="1"/>
</dbReference>
<dbReference type="AlphaFoldDB" id="A0A3B1CUN6"/>
<dbReference type="Pfam" id="PF00565">
    <property type="entry name" value="SNase"/>
    <property type="match status" value="1"/>
</dbReference>
<organism evidence="5">
    <name type="scientific">hydrothermal vent metagenome</name>
    <dbReference type="NCBI Taxonomy" id="652676"/>
    <lineage>
        <taxon>unclassified sequences</taxon>
        <taxon>metagenomes</taxon>
        <taxon>ecological metagenomes</taxon>
    </lineage>
</organism>
<dbReference type="PROSITE" id="PS51257">
    <property type="entry name" value="PROKAR_LIPOPROTEIN"/>
    <property type="match status" value="1"/>
</dbReference>
<dbReference type="EMBL" id="UOGH01000082">
    <property type="protein sequence ID" value="VAX28313.1"/>
    <property type="molecule type" value="Genomic_DNA"/>
</dbReference>
<evidence type="ECO:0000256" key="3">
    <source>
        <dbReference type="ARBA" id="ARBA00022801"/>
    </source>
</evidence>